<dbReference type="Gene3D" id="1.10.10.10">
    <property type="entry name" value="Winged helix-like DNA-binding domain superfamily/Winged helix DNA-binding domain"/>
    <property type="match status" value="1"/>
</dbReference>
<dbReference type="Gene3D" id="1.20.5.4130">
    <property type="match status" value="1"/>
</dbReference>
<dbReference type="FunFam" id="1.10.10.10:FF:000322">
    <property type="entry name" value="Probable disease resistance protein At1g63360"/>
    <property type="match status" value="1"/>
</dbReference>
<evidence type="ECO:0000313" key="11">
    <source>
        <dbReference type="Proteomes" id="UP000436088"/>
    </source>
</evidence>
<evidence type="ECO:0000256" key="4">
    <source>
        <dbReference type="ARBA" id="ARBA00022821"/>
    </source>
</evidence>
<protein>
    <recommendedName>
        <fullName evidence="12">Cc-nbs-lrr resistance protein</fullName>
    </recommendedName>
</protein>
<keyword evidence="11" id="KW-1185">Reference proteome</keyword>
<dbReference type="InterPro" id="IPR027417">
    <property type="entry name" value="P-loop_NTPase"/>
</dbReference>
<feature type="domain" description="R13L1/DRL21-like LRR repeat region" evidence="9">
    <location>
        <begin position="697"/>
        <end position="820"/>
    </location>
</feature>
<organism evidence="10 11">
    <name type="scientific">Hibiscus syriacus</name>
    <name type="common">Rose of Sharon</name>
    <dbReference type="NCBI Taxonomy" id="106335"/>
    <lineage>
        <taxon>Eukaryota</taxon>
        <taxon>Viridiplantae</taxon>
        <taxon>Streptophyta</taxon>
        <taxon>Embryophyta</taxon>
        <taxon>Tracheophyta</taxon>
        <taxon>Spermatophyta</taxon>
        <taxon>Magnoliopsida</taxon>
        <taxon>eudicotyledons</taxon>
        <taxon>Gunneridae</taxon>
        <taxon>Pentapetalae</taxon>
        <taxon>rosids</taxon>
        <taxon>malvids</taxon>
        <taxon>Malvales</taxon>
        <taxon>Malvaceae</taxon>
        <taxon>Malvoideae</taxon>
        <taxon>Hibiscus</taxon>
    </lineage>
</organism>
<dbReference type="Pfam" id="PF00931">
    <property type="entry name" value="NB-ARC"/>
    <property type="match status" value="1"/>
</dbReference>
<feature type="domain" description="Disease resistance protein winged helix" evidence="8">
    <location>
        <begin position="436"/>
        <end position="503"/>
    </location>
</feature>
<dbReference type="Pfam" id="PF25019">
    <property type="entry name" value="LRR_R13L1-DRL21"/>
    <property type="match status" value="1"/>
</dbReference>
<evidence type="ECO:0000313" key="10">
    <source>
        <dbReference type="EMBL" id="KAE8727474.1"/>
    </source>
</evidence>
<dbReference type="InterPro" id="IPR032675">
    <property type="entry name" value="LRR_dom_sf"/>
</dbReference>
<dbReference type="InterPro" id="IPR041118">
    <property type="entry name" value="Rx_N"/>
</dbReference>
<dbReference type="InterPro" id="IPR036388">
    <property type="entry name" value="WH-like_DNA-bd_sf"/>
</dbReference>
<reference evidence="10" key="1">
    <citation type="submission" date="2019-09" db="EMBL/GenBank/DDBJ databases">
        <title>Draft genome information of white flower Hibiscus syriacus.</title>
        <authorList>
            <person name="Kim Y.-M."/>
        </authorList>
    </citation>
    <scope>NUCLEOTIDE SEQUENCE [LARGE SCALE GENOMIC DNA]</scope>
    <source>
        <strain evidence="10">YM2019G1</strain>
    </source>
</reference>
<evidence type="ECO:0000259" key="9">
    <source>
        <dbReference type="Pfam" id="PF25019"/>
    </source>
</evidence>
<dbReference type="GO" id="GO:0051707">
    <property type="term" value="P:response to other organism"/>
    <property type="evidence" value="ECO:0007669"/>
    <property type="project" value="UniProtKB-ARBA"/>
</dbReference>
<dbReference type="InterPro" id="IPR002182">
    <property type="entry name" value="NB-ARC"/>
</dbReference>
<evidence type="ECO:0000256" key="2">
    <source>
        <dbReference type="ARBA" id="ARBA00022737"/>
    </source>
</evidence>
<evidence type="ECO:0000256" key="1">
    <source>
        <dbReference type="ARBA" id="ARBA00022614"/>
    </source>
</evidence>
<sequence>MEVVSAVGEAFFSTVFEAILEKLEASDLINFVPKKKVYNELKKWEKILQGIKAVLADAEEKQAMERRIKIWLKELKESAYDVEDILDEFAYEHSRPKSAAKKNCWRRLKWNGVRGAMFNAKVGSKMTAITKRLQEITSEKNNLGLGENIGGKNYKARDYKRLPTTSLVTEANVFGRGDEKEEILKLLLVEQASDRAQVPVINITGMTGIGKTTLARLVYNDREVERFFDLRAWIYVSEDFDVLKITKDILSAVNPRICDTDDLNLLQLKLKDELSGKKFLLVLDDVWRQNYDEWSLLISPFEVDNSVCKIIVTTQSRNVSQITGLLYPVFPLKELADDDCLSILACHTLGIKNFDGHQHLKGIGNDIAKKCKGLPLAVKALAGVLRNKPTYEEWEAVSRSKLWDLREEKGVIVAALELSYQHLSSHLKPCFSYCSLFPKGYEFDRDELVLLWIAEGFVQTKGSKQPEDLGREYFSDLLSRSFFQQSNNNKALFVMHDLFIDFAQSVAGDFCFNMENGEHITDGQRYFEMVRHVSFVTNQYDVSKRFEIFNNMKRARSFLALPTSHQREYCYLSSKVSQELLPKLKCLRVLSLSGYLIEELSSSIGELKLLRSLNLSRTAIRLLPRSIGSLYQLQMLILNQCKELTALPVEICELRKLSRLDISDTPKLQELPRGLGNMTGLRILPKFIIGKARGPSLRELKDLSLQGHLSITGLQNVVDIQDSRIANLRQKHGLKELALEWSDDCKTRHNQMQVLESLQPPKDLQRLSISYYGATKFPSWVENPSFAKIEQLDLLDCINCKSFPSLGHLPSLRSLNVRGMHAVTKLGPEFFGNGFRSLEILRFESMSEWEEWIPSVGNIDGFPRLRELILHNCPRLAGTLPRTLSSLVKLDVQNCPRLTNSPLSFPFLGELTMEDSSSMILRSIVGQNITSLKLKGISDLTSIIEELSKALTKLEVLEIESCSELTCLWRNGAELQNLHRLKSVAVTKCPKLVSLVGDEHGRGLCCLSSLTDLRIDRCQKFESLTEKGLPCTMKCLTILDCKAMGSLPDMNGCNLEQLKIMGCPSLVSFPKGKLPSTLKSLRIENCRNLRCLPDGIVLNLNLQVIRISACMNLSALPNPMWNLISLRELSLSDCVALTSIPEGGFPPNITSLELSNWVNLKQPMSEWGLDKLNFLTELKIIGTCPATDFVSFPYEGVILPSTLTSLCLERLENLEYLSRELENLVDLQELQIEGCRKLWFLPKTGLPVSLGWLRISGCPVLREKCRKEKGEYWSLICDIPCLHID</sequence>
<dbReference type="OrthoDB" id="25838at2759"/>
<dbReference type="PANTHER" id="PTHR36766">
    <property type="entry name" value="PLANT BROAD-SPECTRUM MILDEW RESISTANCE PROTEIN RPW8"/>
    <property type="match status" value="1"/>
</dbReference>
<dbReference type="InterPro" id="IPR038005">
    <property type="entry name" value="RX-like_CC"/>
</dbReference>
<dbReference type="Pfam" id="PF18052">
    <property type="entry name" value="Rx_N"/>
    <property type="match status" value="1"/>
</dbReference>
<keyword evidence="2" id="KW-0677">Repeat</keyword>
<keyword evidence="4" id="KW-0611">Plant defense</keyword>
<evidence type="ECO:0008006" key="12">
    <source>
        <dbReference type="Google" id="ProtNLM"/>
    </source>
</evidence>
<dbReference type="InterPro" id="IPR058922">
    <property type="entry name" value="WHD_DRP"/>
</dbReference>
<keyword evidence="5" id="KW-0067">ATP-binding</keyword>
<name>A0A6A3CFV1_HIBSY</name>
<dbReference type="Pfam" id="PF23559">
    <property type="entry name" value="WHD_DRP"/>
    <property type="match status" value="1"/>
</dbReference>
<evidence type="ECO:0000259" key="8">
    <source>
        <dbReference type="Pfam" id="PF23559"/>
    </source>
</evidence>
<dbReference type="Proteomes" id="UP000436088">
    <property type="component" value="Unassembled WGS sequence"/>
</dbReference>
<comment type="caution">
    <text evidence="10">The sequence shown here is derived from an EMBL/GenBank/DDBJ whole genome shotgun (WGS) entry which is preliminary data.</text>
</comment>
<evidence type="ECO:0000259" key="7">
    <source>
        <dbReference type="Pfam" id="PF18052"/>
    </source>
</evidence>
<proteinExistence type="predicted"/>
<dbReference type="PRINTS" id="PR00364">
    <property type="entry name" value="DISEASERSIST"/>
</dbReference>
<keyword evidence="3" id="KW-0547">Nucleotide-binding</keyword>
<feature type="domain" description="NB-ARC" evidence="6">
    <location>
        <begin position="180"/>
        <end position="345"/>
    </location>
</feature>
<evidence type="ECO:0000256" key="3">
    <source>
        <dbReference type="ARBA" id="ARBA00022741"/>
    </source>
</evidence>
<dbReference type="GO" id="GO:0005524">
    <property type="term" value="F:ATP binding"/>
    <property type="evidence" value="ECO:0007669"/>
    <property type="project" value="UniProtKB-KW"/>
</dbReference>
<dbReference type="Gene3D" id="3.40.50.300">
    <property type="entry name" value="P-loop containing nucleotide triphosphate hydrolases"/>
    <property type="match status" value="1"/>
</dbReference>
<dbReference type="SUPFAM" id="SSF52058">
    <property type="entry name" value="L domain-like"/>
    <property type="match status" value="2"/>
</dbReference>
<accession>A0A6A3CFV1</accession>
<evidence type="ECO:0000256" key="5">
    <source>
        <dbReference type="ARBA" id="ARBA00022840"/>
    </source>
</evidence>
<dbReference type="InterPro" id="IPR056789">
    <property type="entry name" value="LRR_R13L1-DRL21"/>
</dbReference>
<dbReference type="GO" id="GO:0006952">
    <property type="term" value="P:defense response"/>
    <property type="evidence" value="ECO:0007669"/>
    <property type="project" value="UniProtKB-KW"/>
</dbReference>
<dbReference type="SUPFAM" id="SSF52540">
    <property type="entry name" value="P-loop containing nucleoside triphosphate hydrolases"/>
    <property type="match status" value="1"/>
</dbReference>
<dbReference type="CDD" id="cd14798">
    <property type="entry name" value="RX-CC_like"/>
    <property type="match status" value="1"/>
</dbReference>
<feature type="domain" description="Disease resistance N-terminal" evidence="7">
    <location>
        <begin position="34"/>
        <end position="105"/>
    </location>
</feature>
<dbReference type="PANTHER" id="PTHR36766:SF72">
    <property type="entry name" value="DISEASE RESISTANCE RPP13-LIKE PROTEIN 1"/>
    <property type="match status" value="1"/>
</dbReference>
<dbReference type="EMBL" id="VEPZ02000307">
    <property type="protein sequence ID" value="KAE8727474.1"/>
    <property type="molecule type" value="Genomic_DNA"/>
</dbReference>
<dbReference type="Gene3D" id="3.80.10.10">
    <property type="entry name" value="Ribonuclease Inhibitor"/>
    <property type="match status" value="4"/>
</dbReference>
<gene>
    <name evidence="10" type="ORF">F3Y22_tig00005459pilonHSYRG00135</name>
</gene>
<evidence type="ECO:0000259" key="6">
    <source>
        <dbReference type="Pfam" id="PF00931"/>
    </source>
</evidence>
<dbReference type="GO" id="GO:0043531">
    <property type="term" value="F:ADP binding"/>
    <property type="evidence" value="ECO:0007669"/>
    <property type="project" value="InterPro"/>
</dbReference>
<keyword evidence="1" id="KW-0433">Leucine-rich repeat</keyword>